<dbReference type="EMBL" id="MU843141">
    <property type="protein sequence ID" value="KAK2021061.1"/>
    <property type="molecule type" value="Genomic_DNA"/>
</dbReference>
<evidence type="ECO:0000313" key="3">
    <source>
        <dbReference type="Proteomes" id="UP001232148"/>
    </source>
</evidence>
<dbReference type="AlphaFoldDB" id="A0AAD9H284"/>
<sequence length="181" mass="20138">MRLAWPSPVAGTESDEGPSWGVALLRPDVVLGLTTVPPAGFRAWPCRAQQGRLVNGARPWLPTDRLDTYRTYPGEATPKQNCLFVRRETDSTGRSTTTANTQGNKTRPAGLTSLWEEIGGITSSAPDIDLHTRWEVREISIVGPDRAQVHSRLLPFLSQRRADNRYTYGTDAPYFPYQPSK</sequence>
<evidence type="ECO:0000313" key="2">
    <source>
        <dbReference type="EMBL" id="KAK2021061.1"/>
    </source>
</evidence>
<protein>
    <submittedName>
        <fullName evidence="2">Uncharacterized protein</fullName>
    </submittedName>
</protein>
<proteinExistence type="predicted"/>
<comment type="caution">
    <text evidence="2">The sequence shown here is derived from an EMBL/GenBank/DDBJ whole genome shotgun (WGS) entry which is preliminary data.</text>
</comment>
<feature type="region of interest" description="Disordered" evidence="1">
    <location>
        <begin position="89"/>
        <end position="108"/>
    </location>
</feature>
<dbReference type="Proteomes" id="UP001232148">
    <property type="component" value="Unassembled WGS sequence"/>
</dbReference>
<feature type="compositionally biased region" description="Polar residues" evidence="1">
    <location>
        <begin position="92"/>
        <end position="105"/>
    </location>
</feature>
<accession>A0AAD9H284</accession>
<organism evidence="2 3">
    <name type="scientific">Colletotrichum zoysiae</name>
    <dbReference type="NCBI Taxonomy" id="1216348"/>
    <lineage>
        <taxon>Eukaryota</taxon>
        <taxon>Fungi</taxon>
        <taxon>Dikarya</taxon>
        <taxon>Ascomycota</taxon>
        <taxon>Pezizomycotina</taxon>
        <taxon>Sordariomycetes</taxon>
        <taxon>Hypocreomycetidae</taxon>
        <taxon>Glomerellales</taxon>
        <taxon>Glomerellaceae</taxon>
        <taxon>Colletotrichum</taxon>
        <taxon>Colletotrichum graminicola species complex</taxon>
    </lineage>
</organism>
<keyword evidence="3" id="KW-1185">Reference proteome</keyword>
<name>A0AAD9H284_9PEZI</name>
<gene>
    <name evidence="2" type="ORF">LX32DRAFT_277887</name>
</gene>
<reference evidence="2" key="1">
    <citation type="submission" date="2021-06" db="EMBL/GenBank/DDBJ databases">
        <title>Comparative genomics, transcriptomics and evolutionary studies reveal genomic signatures of adaptation to plant cell wall in hemibiotrophic fungi.</title>
        <authorList>
            <consortium name="DOE Joint Genome Institute"/>
            <person name="Baroncelli R."/>
            <person name="Diaz J.F."/>
            <person name="Benocci T."/>
            <person name="Peng M."/>
            <person name="Battaglia E."/>
            <person name="Haridas S."/>
            <person name="Andreopoulos W."/>
            <person name="Labutti K."/>
            <person name="Pangilinan J."/>
            <person name="Floch G.L."/>
            <person name="Makela M.R."/>
            <person name="Henrissat B."/>
            <person name="Grigoriev I.V."/>
            <person name="Crouch J.A."/>
            <person name="De Vries R.P."/>
            <person name="Sukno S.A."/>
            <person name="Thon M.R."/>
        </authorList>
    </citation>
    <scope>NUCLEOTIDE SEQUENCE</scope>
    <source>
        <strain evidence="2">MAFF235873</strain>
    </source>
</reference>
<evidence type="ECO:0000256" key="1">
    <source>
        <dbReference type="SAM" id="MobiDB-lite"/>
    </source>
</evidence>